<dbReference type="PANTHER" id="PTHR34044:SF1">
    <property type="entry name" value="NUCLEAR PROTEIN"/>
    <property type="match status" value="1"/>
</dbReference>
<feature type="region of interest" description="Disordered" evidence="1">
    <location>
        <begin position="74"/>
        <end position="109"/>
    </location>
</feature>
<proteinExistence type="predicted"/>
<evidence type="ECO:0000313" key="3">
    <source>
        <dbReference type="Proteomes" id="UP001472866"/>
    </source>
</evidence>
<feature type="compositionally biased region" description="Basic and acidic residues" evidence="1">
    <location>
        <begin position="86"/>
        <end position="95"/>
    </location>
</feature>
<protein>
    <submittedName>
        <fullName evidence="2">Uncharacterized protein</fullName>
    </submittedName>
</protein>
<evidence type="ECO:0000256" key="1">
    <source>
        <dbReference type="SAM" id="MobiDB-lite"/>
    </source>
</evidence>
<dbReference type="Proteomes" id="UP001472866">
    <property type="component" value="Chromosome 03"/>
</dbReference>
<name>A0AAX4P1V8_9CHLO</name>
<accession>A0AAX4P1V8</accession>
<dbReference type="EMBL" id="CP151503">
    <property type="protein sequence ID" value="WZN60370.1"/>
    <property type="molecule type" value="Genomic_DNA"/>
</dbReference>
<keyword evidence="3" id="KW-1185">Reference proteome</keyword>
<dbReference type="PANTHER" id="PTHR34044">
    <property type="entry name" value="NUCLEAR PROTEIN"/>
    <property type="match status" value="1"/>
</dbReference>
<reference evidence="2 3" key="1">
    <citation type="submission" date="2024-03" db="EMBL/GenBank/DDBJ databases">
        <title>Complete genome sequence of the green alga Chloropicon roscoffensis RCC1871.</title>
        <authorList>
            <person name="Lemieux C."/>
            <person name="Pombert J.-F."/>
            <person name="Otis C."/>
            <person name="Turmel M."/>
        </authorList>
    </citation>
    <scope>NUCLEOTIDE SEQUENCE [LARGE SCALE GENOMIC DNA]</scope>
    <source>
        <strain evidence="2 3">RCC1871</strain>
    </source>
</reference>
<gene>
    <name evidence="2" type="ORF">HKI87_03g18990</name>
</gene>
<feature type="compositionally biased region" description="Low complexity" evidence="1">
    <location>
        <begin position="23"/>
        <end position="35"/>
    </location>
</feature>
<sequence length="383" mass="41439">MTFSLLKSKVKSLGPHKTNNQTVGGSRRSSQSVRRLNLGPQGGVRARAGKDLYCVSREINADDGSTIFKFSEEKPMEEAQPAAPATEKEEEKMPTEEPAAAVEEEKPKGFGKSAAAGKVKVQPIVVVGAGRVGQALEEMGNGEDIVLRRGDPFPTDLKDRCPIVVCTRNDVLDDVIFSIPPGRWEDLVFLQNGVIQPWLQKQGLQNCSQMLAYFAVAKQGEKPTDGKTDLNPEGLTSITGKWGNAVAERLHAADLSCHVLDAADYEVRMYEKLIWISSFMVVGANNGGCTVGEVGENHKSQLAQVITELAGVVTANFGCVFPGGLVDRLLAYGRSVSHFPTAVKELEWRNGFFYDLSRKATAAGADDPAPTHTKLLENLNVLA</sequence>
<evidence type="ECO:0000313" key="2">
    <source>
        <dbReference type="EMBL" id="WZN60370.1"/>
    </source>
</evidence>
<organism evidence="2 3">
    <name type="scientific">Chloropicon roscoffensis</name>
    <dbReference type="NCBI Taxonomy" id="1461544"/>
    <lineage>
        <taxon>Eukaryota</taxon>
        <taxon>Viridiplantae</taxon>
        <taxon>Chlorophyta</taxon>
        <taxon>Chloropicophyceae</taxon>
        <taxon>Chloropicales</taxon>
        <taxon>Chloropicaceae</taxon>
        <taxon>Chloropicon</taxon>
    </lineage>
</organism>
<dbReference type="AlphaFoldDB" id="A0AAX4P1V8"/>
<feature type="region of interest" description="Disordered" evidence="1">
    <location>
        <begin position="1"/>
        <end position="42"/>
    </location>
</feature>